<dbReference type="AlphaFoldDB" id="A0A843TII1"/>
<proteinExistence type="predicted"/>
<feature type="non-terminal residue" evidence="2">
    <location>
        <position position="1"/>
    </location>
</feature>
<evidence type="ECO:0000313" key="3">
    <source>
        <dbReference type="Proteomes" id="UP000652761"/>
    </source>
</evidence>
<name>A0A843TII1_COLES</name>
<feature type="non-terminal residue" evidence="2">
    <location>
        <position position="236"/>
    </location>
</feature>
<keyword evidence="3" id="KW-1185">Reference proteome</keyword>
<evidence type="ECO:0000256" key="1">
    <source>
        <dbReference type="SAM" id="MobiDB-lite"/>
    </source>
</evidence>
<sequence>WEAGGLGISAQNRPLSVPLRTRLTQTTRLLVECVHPNRRDFENKASTCMDATFDRRYCWVECVLEFPKVVYTTLVIDGVDTSIDGVDTGSLFLELFHEDRVYIALVIDGVDTSIDGVDTGSLFLELFHEDRVQCVDIAPGNVDTRPSSQETQLPDWDRVSTQSLVVSTLDPASRRPFLDNWDSVSRHSVHPMQEKAKSILEEGKKSRKKESASRGAEQRRQGKKKEKTKKKKRRSS</sequence>
<gene>
    <name evidence="2" type="ORF">Taro_003890</name>
</gene>
<dbReference type="Proteomes" id="UP000652761">
    <property type="component" value="Unassembled WGS sequence"/>
</dbReference>
<dbReference type="EMBL" id="NMUH01000102">
    <property type="protein sequence ID" value="MQL71568.1"/>
    <property type="molecule type" value="Genomic_DNA"/>
</dbReference>
<feature type="compositionally biased region" description="Basic residues" evidence="1">
    <location>
        <begin position="221"/>
        <end position="236"/>
    </location>
</feature>
<feature type="region of interest" description="Disordered" evidence="1">
    <location>
        <begin position="188"/>
        <end position="236"/>
    </location>
</feature>
<protein>
    <submittedName>
        <fullName evidence="2">Uncharacterized protein</fullName>
    </submittedName>
</protein>
<accession>A0A843TII1</accession>
<reference evidence="2" key="1">
    <citation type="submission" date="2017-07" db="EMBL/GenBank/DDBJ databases">
        <title>Taro Niue Genome Assembly and Annotation.</title>
        <authorList>
            <person name="Atibalentja N."/>
            <person name="Keating K."/>
            <person name="Fields C.J."/>
        </authorList>
    </citation>
    <scope>NUCLEOTIDE SEQUENCE</scope>
    <source>
        <strain evidence="2">Niue_2</strain>
        <tissue evidence="2">Leaf</tissue>
    </source>
</reference>
<organism evidence="2 3">
    <name type="scientific">Colocasia esculenta</name>
    <name type="common">Wild taro</name>
    <name type="synonym">Arum esculentum</name>
    <dbReference type="NCBI Taxonomy" id="4460"/>
    <lineage>
        <taxon>Eukaryota</taxon>
        <taxon>Viridiplantae</taxon>
        <taxon>Streptophyta</taxon>
        <taxon>Embryophyta</taxon>
        <taxon>Tracheophyta</taxon>
        <taxon>Spermatophyta</taxon>
        <taxon>Magnoliopsida</taxon>
        <taxon>Liliopsida</taxon>
        <taxon>Araceae</taxon>
        <taxon>Aroideae</taxon>
        <taxon>Colocasieae</taxon>
        <taxon>Colocasia</taxon>
    </lineage>
</organism>
<comment type="caution">
    <text evidence="2">The sequence shown here is derived from an EMBL/GenBank/DDBJ whole genome shotgun (WGS) entry which is preliminary data.</text>
</comment>
<evidence type="ECO:0000313" key="2">
    <source>
        <dbReference type="EMBL" id="MQL71568.1"/>
    </source>
</evidence>
<feature type="compositionally biased region" description="Basic and acidic residues" evidence="1">
    <location>
        <begin position="192"/>
        <end position="220"/>
    </location>
</feature>